<dbReference type="InterPro" id="IPR001471">
    <property type="entry name" value="AP2/ERF_dom"/>
</dbReference>
<feature type="domain" description="AP2/ERF" evidence="4">
    <location>
        <begin position="95"/>
        <end position="137"/>
    </location>
</feature>
<dbReference type="KEGG" id="rul:UC8_51050"/>
<gene>
    <name evidence="5" type="ORF">UC8_51050</name>
</gene>
<organism evidence="5 6">
    <name type="scientific">Roseimaritima ulvae</name>
    <dbReference type="NCBI Taxonomy" id="980254"/>
    <lineage>
        <taxon>Bacteria</taxon>
        <taxon>Pseudomonadati</taxon>
        <taxon>Planctomycetota</taxon>
        <taxon>Planctomycetia</taxon>
        <taxon>Pirellulales</taxon>
        <taxon>Pirellulaceae</taxon>
        <taxon>Roseimaritima</taxon>
    </lineage>
</organism>
<dbReference type="GO" id="GO:0003700">
    <property type="term" value="F:DNA-binding transcription factor activity"/>
    <property type="evidence" value="ECO:0007669"/>
    <property type="project" value="InterPro"/>
</dbReference>
<evidence type="ECO:0000256" key="3">
    <source>
        <dbReference type="ARBA" id="ARBA00023163"/>
    </source>
</evidence>
<dbReference type="AlphaFoldDB" id="A0A5B9R8F2"/>
<dbReference type="RefSeq" id="WP_068140995.1">
    <property type="nucleotide sequence ID" value="NZ_CP042914.1"/>
</dbReference>
<keyword evidence="2" id="KW-0238">DNA-binding</keyword>
<dbReference type="EMBL" id="CP042914">
    <property type="protein sequence ID" value="QEG43061.1"/>
    <property type="molecule type" value="Genomic_DNA"/>
</dbReference>
<keyword evidence="3" id="KW-0804">Transcription</keyword>
<proteinExistence type="predicted"/>
<accession>A0A5B9R8F2</accession>
<evidence type="ECO:0000259" key="4">
    <source>
        <dbReference type="Pfam" id="PF00847"/>
    </source>
</evidence>
<keyword evidence="6" id="KW-1185">Reference proteome</keyword>
<evidence type="ECO:0000256" key="1">
    <source>
        <dbReference type="ARBA" id="ARBA00023015"/>
    </source>
</evidence>
<keyword evidence="1" id="KW-0805">Transcription regulation</keyword>
<reference evidence="5 6" key="1">
    <citation type="submission" date="2019-08" db="EMBL/GenBank/DDBJ databases">
        <title>Deep-cultivation of Planctomycetes and their phenomic and genomic characterization uncovers novel biology.</title>
        <authorList>
            <person name="Wiegand S."/>
            <person name="Jogler M."/>
            <person name="Boedeker C."/>
            <person name="Pinto D."/>
            <person name="Vollmers J."/>
            <person name="Rivas-Marin E."/>
            <person name="Kohn T."/>
            <person name="Peeters S.H."/>
            <person name="Heuer A."/>
            <person name="Rast P."/>
            <person name="Oberbeckmann S."/>
            <person name="Bunk B."/>
            <person name="Jeske O."/>
            <person name="Meyerdierks A."/>
            <person name="Storesund J.E."/>
            <person name="Kallscheuer N."/>
            <person name="Luecker S."/>
            <person name="Lage O.M."/>
            <person name="Pohl T."/>
            <person name="Merkel B.J."/>
            <person name="Hornburger P."/>
            <person name="Mueller R.-W."/>
            <person name="Bruemmer F."/>
            <person name="Labrenz M."/>
            <person name="Spormann A.M."/>
            <person name="Op den Camp H."/>
            <person name="Overmann J."/>
            <person name="Amann R."/>
            <person name="Jetten M.S.M."/>
            <person name="Mascher T."/>
            <person name="Medema M.H."/>
            <person name="Devos D.P."/>
            <person name="Kaster A.-K."/>
            <person name="Ovreas L."/>
            <person name="Rohde M."/>
            <person name="Galperin M.Y."/>
            <person name="Jogler C."/>
        </authorList>
    </citation>
    <scope>NUCLEOTIDE SEQUENCE [LARGE SCALE GENOMIC DNA]</scope>
    <source>
        <strain evidence="5 6">UC8</strain>
    </source>
</reference>
<dbReference type="Gene3D" id="1.20.5.2050">
    <property type="match status" value="1"/>
</dbReference>
<protein>
    <submittedName>
        <fullName evidence="5">AP2 domain protein</fullName>
    </submittedName>
</protein>
<evidence type="ECO:0000313" key="6">
    <source>
        <dbReference type="Proteomes" id="UP000325286"/>
    </source>
</evidence>
<sequence length="145" mass="16832">MKANRNITRIERQTTGGYLVRIMRRGKLHSAFFSFNEYGGKRKALLAAREHRDALEQKLRGISRKKRAQTLRANNTSGVPGVRLVKETDPRWKSRPTYHCWVAQWSPSKGVRKTKRFSVEKYGNEEAYRLAVRARKRGVAEMGKE</sequence>
<dbReference type="Pfam" id="PF00847">
    <property type="entry name" value="AP2"/>
    <property type="match status" value="1"/>
</dbReference>
<dbReference type="Proteomes" id="UP000325286">
    <property type="component" value="Chromosome"/>
</dbReference>
<dbReference type="OrthoDB" id="6850497at2"/>
<dbReference type="GO" id="GO:0003677">
    <property type="term" value="F:DNA binding"/>
    <property type="evidence" value="ECO:0007669"/>
    <property type="project" value="UniProtKB-KW"/>
</dbReference>
<evidence type="ECO:0000256" key="2">
    <source>
        <dbReference type="ARBA" id="ARBA00023125"/>
    </source>
</evidence>
<name>A0A5B9R8F2_9BACT</name>
<evidence type="ECO:0000313" key="5">
    <source>
        <dbReference type="EMBL" id="QEG43061.1"/>
    </source>
</evidence>